<feature type="binding site" description="axial binding residue" evidence="6">
    <location>
        <position position="54"/>
    </location>
    <ligand>
        <name>heme c</name>
        <dbReference type="ChEBI" id="CHEBI:61717"/>
        <label>3</label>
    </ligand>
    <ligandPart>
        <name>Fe</name>
        <dbReference type="ChEBI" id="CHEBI:18248"/>
    </ligandPart>
</feature>
<dbReference type="InterPro" id="IPR020942">
    <property type="entry name" value="Cyt_c_III_dom"/>
</dbReference>
<dbReference type="InterPro" id="IPR036280">
    <property type="entry name" value="Multihaem_cyt_sf"/>
</dbReference>
<feature type="domain" description="Class III cytochrome C" evidence="8">
    <location>
        <begin position="82"/>
        <end position="143"/>
    </location>
</feature>
<keyword evidence="5 6" id="KW-0408">Iron</keyword>
<dbReference type="InterPro" id="IPR002322">
    <property type="entry name" value="Cyt_c_III"/>
</dbReference>
<feature type="binding site" description="axial binding residue" evidence="6">
    <location>
        <position position="68"/>
    </location>
    <ligand>
        <name>heme c</name>
        <dbReference type="ChEBI" id="CHEBI:61717"/>
        <label>1</label>
    </ligand>
    <ligandPart>
        <name>Fe</name>
        <dbReference type="ChEBI" id="CHEBI:18248"/>
    </ligandPart>
</feature>
<sequence>MTSNASKELKMAYGIAIVLLIVGVLSYTAFSAKAPDEPLRIVFTGAGGSVVFDHATHAAGYDLTCTACHHHPQDPGEGAAMLACKACHVIPDDGSLPKACLDCHGEDEVGVESVPKQTDAFHAQCIDCHKEMGAGPVECAACHGL</sequence>
<dbReference type="EMBL" id="ATHJ01000119">
    <property type="protein sequence ID" value="EPR34185.1"/>
    <property type="molecule type" value="Genomic_DNA"/>
</dbReference>
<reference evidence="9 10" key="1">
    <citation type="journal article" date="2013" name="Genome Announc.">
        <title>Draft genome sequences for three mercury-methylating, sulfate-reducing bacteria.</title>
        <authorList>
            <person name="Brown S.D."/>
            <person name="Hurt R.A.Jr."/>
            <person name="Gilmour C.C."/>
            <person name="Elias D.A."/>
        </authorList>
    </citation>
    <scope>NUCLEOTIDE SEQUENCE [LARGE SCALE GENOMIC DNA]</scope>
    <source>
        <strain evidence="9 10">DSM 2059</strain>
    </source>
</reference>
<dbReference type="OrthoDB" id="9807368at2"/>
<keyword evidence="1" id="KW-0813">Transport</keyword>
<evidence type="ECO:0000256" key="1">
    <source>
        <dbReference type="ARBA" id="ARBA00022448"/>
    </source>
</evidence>
<feature type="binding site" description="axial binding residue" evidence="6">
    <location>
        <position position="88"/>
    </location>
    <ligand>
        <name>heme c</name>
        <dbReference type="ChEBI" id="CHEBI:61717"/>
        <label>1</label>
    </ligand>
    <ligandPart>
        <name>Fe</name>
        <dbReference type="ChEBI" id="CHEBI:18248"/>
    </ligandPart>
</feature>
<feature type="binding site" description="axial binding residue" evidence="6">
    <location>
        <position position="128"/>
    </location>
    <ligand>
        <name>heme c</name>
        <dbReference type="ChEBI" id="CHEBI:61717"/>
        <label>1</label>
    </ligand>
    <ligandPart>
        <name>Fe</name>
        <dbReference type="ChEBI" id="CHEBI:18248"/>
    </ligandPart>
</feature>
<dbReference type="AlphaFoldDB" id="S7TCB0"/>
<proteinExistence type="predicted"/>
<evidence type="ECO:0000256" key="5">
    <source>
        <dbReference type="ARBA" id="ARBA00023004"/>
    </source>
</evidence>
<evidence type="ECO:0000256" key="7">
    <source>
        <dbReference type="SAM" id="Phobius"/>
    </source>
</evidence>
<dbReference type="PRINTS" id="PR00609">
    <property type="entry name" value="CYTOCHROMEC3"/>
</dbReference>
<feature type="binding site" description="axial binding residue" evidence="6">
    <location>
        <position position="57"/>
    </location>
    <ligand>
        <name>heme c</name>
        <dbReference type="ChEBI" id="CHEBI:61717"/>
        <label>1</label>
    </ligand>
    <ligandPart>
        <name>Fe</name>
        <dbReference type="ChEBI" id="CHEBI:18248"/>
    </ligandPart>
</feature>
<dbReference type="SUPFAM" id="SSF48695">
    <property type="entry name" value="Multiheme cytochromes"/>
    <property type="match status" value="1"/>
</dbReference>
<dbReference type="GO" id="GO:0020037">
    <property type="term" value="F:heme binding"/>
    <property type="evidence" value="ECO:0007669"/>
    <property type="project" value="InterPro"/>
</dbReference>
<feature type="binding site" description="axial binding residue" evidence="6">
    <location>
        <position position="139"/>
    </location>
    <ligand>
        <name>heme c</name>
        <dbReference type="ChEBI" id="CHEBI:61717"/>
        <label>1</label>
    </ligand>
    <ligandPart>
        <name>Fe</name>
        <dbReference type="ChEBI" id="CHEBI:18248"/>
    </ligandPart>
</feature>
<keyword evidence="7" id="KW-0472">Membrane</keyword>
<dbReference type="GO" id="GO:0046872">
    <property type="term" value="F:metal ion binding"/>
    <property type="evidence" value="ECO:0007669"/>
    <property type="project" value="UniProtKB-KW"/>
</dbReference>
<keyword evidence="10" id="KW-1185">Reference proteome</keyword>
<accession>S7TCB0</accession>
<comment type="caution">
    <text evidence="9">The sequence shown here is derived from an EMBL/GenBank/DDBJ whole genome shotgun (WGS) entry which is preliminary data.</text>
</comment>
<evidence type="ECO:0000313" key="10">
    <source>
        <dbReference type="Proteomes" id="UP000014977"/>
    </source>
</evidence>
<dbReference type="STRING" id="897.B2D07_13825"/>
<evidence type="ECO:0000313" key="9">
    <source>
        <dbReference type="EMBL" id="EPR34185.1"/>
    </source>
</evidence>
<dbReference type="Proteomes" id="UP000014977">
    <property type="component" value="Unassembled WGS sequence"/>
</dbReference>
<comment type="cofactor">
    <cofactor evidence="6">
        <name>heme c</name>
        <dbReference type="ChEBI" id="CHEBI:61717"/>
    </cofactor>
    <text evidence="6">Binds 4 heme c groups covalently per monomer.</text>
</comment>
<evidence type="ECO:0000256" key="2">
    <source>
        <dbReference type="ARBA" id="ARBA00022617"/>
    </source>
</evidence>
<dbReference type="CDD" id="cd08168">
    <property type="entry name" value="Cytochrom_C3"/>
    <property type="match status" value="1"/>
</dbReference>
<feature type="transmembrane region" description="Helical" evidence="7">
    <location>
        <begin position="12"/>
        <end position="30"/>
    </location>
</feature>
<keyword evidence="2 6" id="KW-0349">Heme</keyword>
<evidence type="ECO:0000256" key="4">
    <source>
        <dbReference type="ARBA" id="ARBA00022982"/>
    </source>
</evidence>
<evidence type="ECO:0000256" key="6">
    <source>
        <dbReference type="PIRSR" id="PIRSR602322-1"/>
    </source>
</evidence>
<dbReference type="Gene3D" id="3.90.10.10">
    <property type="entry name" value="Cytochrome C3"/>
    <property type="match status" value="1"/>
</dbReference>
<protein>
    <submittedName>
        <fullName evidence="9">Cytochrome c, class III, conserved region</fullName>
    </submittedName>
</protein>
<keyword evidence="7" id="KW-1133">Transmembrane helix</keyword>
<dbReference type="eggNOG" id="ENOG5032WU5">
    <property type="taxonomic scope" value="Bacteria"/>
</dbReference>
<name>S7TCB0_DESML</name>
<keyword evidence="4" id="KW-0249">Electron transport</keyword>
<dbReference type="RefSeq" id="WP_020878530.1">
    <property type="nucleotide sequence ID" value="NZ_ATHJ01000119.1"/>
</dbReference>
<organism evidence="9 10">
    <name type="scientific">Desulfococcus multivorans DSM 2059</name>
    <dbReference type="NCBI Taxonomy" id="1121405"/>
    <lineage>
        <taxon>Bacteria</taxon>
        <taxon>Pseudomonadati</taxon>
        <taxon>Thermodesulfobacteriota</taxon>
        <taxon>Desulfobacteria</taxon>
        <taxon>Desulfobacterales</taxon>
        <taxon>Desulfococcaceae</taxon>
        <taxon>Desulfococcus</taxon>
    </lineage>
</organism>
<keyword evidence="3 6" id="KW-0479">Metal-binding</keyword>
<feature type="binding site" description="axial binding residue" evidence="6">
    <location>
        <position position="65"/>
    </location>
    <ligand>
        <name>heme c</name>
        <dbReference type="ChEBI" id="CHEBI:61717"/>
        <label>1</label>
    </ligand>
    <ligandPart>
        <name>Fe</name>
        <dbReference type="ChEBI" id="CHEBI:18248"/>
    </ligandPart>
</feature>
<dbReference type="GO" id="GO:0009055">
    <property type="term" value="F:electron transfer activity"/>
    <property type="evidence" value="ECO:0007669"/>
    <property type="project" value="InterPro"/>
</dbReference>
<dbReference type="Pfam" id="PF02085">
    <property type="entry name" value="Cytochrom_CIII"/>
    <property type="match status" value="1"/>
</dbReference>
<feature type="binding site" description="axial binding residue" evidence="6">
    <location>
        <position position="87"/>
    </location>
    <ligand>
        <name>heme c</name>
        <dbReference type="ChEBI" id="CHEBI:61717"/>
        <label>1</label>
    </ligand>
    <ligandPart>
        <name>Fe</name>
        <dbReference type="ChEBI" id="CHEBI:18248"/>
    </ligandPart>
</feature>
<feature type="binding site" description="axial binding residue" evidence="6">
    <location>
        <position position="143"/>
    </location>
    <ligand>
        <name>heme c</name>
        <dbReference type="ChEBI" id="CHEBI:61717"/>
        <label>1</label>
    </ligand>
    <ligandPart>
        <name>Fe</name>
        <dbReference type="ChEBI" id="CHEBI:18248"/>
    </ligandPart>
</feature>
<feature type="binding site" description="axial binding residue" evidence="6">
    <location>
        <position position="70"/>
    </location>
    <ligand>
        <name>heme c</name>
        <dbReference type="ChEBI" id="CHEBI:61717"/>
        <label>1</label>
    </ligand>
    <ligandPart>
        <name>Fe</name>
        <dbReference type="ChEBI" id="CHEBI:18248"/>
    </ligandPart>
</feature>
<feature type="binding site" description="axial binding residue" evidence="6">
    <location>
        <position position="142"/>
    </location>
    <ligand>
        <name>heme c</name>
        <dbReference type="ChEBI" id="CHEBI:61717"/>
        <label>1</label>
    </ligand>
    <ligandPart>
        <name>Fe</name>
        <dbReference type="ChEBI" id="CHEBI:18248"/>
    </ligandPart>
</feature>
<feature type="binding site" description="axial binding residue" evidence="6">
    <location>
        <position position="69"/>
    </location>
    <ligand>
        <name>heme c</name>
        <dbReference type="ChEBI" id="CHEBI:61717"/>
        <label>2</label>
    </ligand>
    <ligandPart>
        <name>Fe</name>
        <dbReference type="ChEBI" id="CHEBI:18248"/>
    </ligandPart>
</feature>
<feature type="binding site" description="axial binding residue" evidence="6">
    <location>
        <position position="125"/>
    </location>
    <ligand>
        <name>heme c</name>
        <dbReference type="ChEBI" id="CHEBI:61717"/>
        <label>1</label>
    </ligand>
    <ligandPart>
        <name>Fe</name>
        <dbReference type="ChEBI" id="CHEBI:18248"/>
    </ligandPart>
</feature>
<evidence type="ECO:0000256" key="3">
    <source>
        <dbReference type="ARBA" id="ARBA00022723"/>
    </source>
</evidence>
<feature type="binding site" description="axial binding residue" evidence="6">
    <location>
        <position position="129"/>
    </location>
    <ligand>
        <name>heme c</name>
        <dbReference type="ChEBI" id="CHEBI:61717"/>
        <label>1</label>
    </ligand>
    <ligandPart>
        <name>Fe</name>
        <dbReference type="ChEBI" id="CHEBI:18248"/>
    </ligandPart>
</feature>
<gene>
    <name evidence="9" type="ORF">dsmv_3397</name>
</gene>
<evidence type="ECO:0000259" key="8">
    <source>
        <dbReference type="Pfam" id="PF02085"/>
    </source>
</evidence>
<keyword evidence="7" id="KW-0812">Transmembrane</keyword>